<evidence type="ECO:0000259" key="6">
    <source>
        <dbReference type="PROSITE" id="PS50850"/>
    </source>
</evidence>
<evidence type="ECO:0000313" key="7">
    <source>
        <dbReference type="EMBL" id="ETS75604.1"/>
    </source>
</evidence>
<evidence type="ECO:0000313" key="8">
    <source>
        <dbReference type="Proteomes" id="UP000030651"/>
    </source>
</evidence>
<feature type="transmembrane region" description="Helical" evidence="5">
    <location>
        <begin position="424"/>
        <end position="444"/>
    </location>
</feature>
<keyword evidence="2 5" id="KW-0812">Transmembrane</keyword>
<dbReference type="Pfam" id="PF07690">
    <property type="entry name" value="MFS_1"/>
    <property type="match status" value="1"/>
</dbReference>
<evidence type="ECO:0000256" key="1">
    <source>
        <dbReference type="ARBA" id="ARBA00004141"/>
    </source>
</evidence>
<gene>
    <name evidence="7" type="ORF">PFICI_12548</name>
</gene>
<dbReference type="KEGG" id="pfy:PFICI_12548"/>
<dbReference type="OMA" id="VENASWR"/>
<dbReference type="InterPro" id="IPR036259">
    <property type="entry name" value="MFS_trans_sf"/>
</dbReference>
<dbReference type="HOGENOM" id="CLU_000960_22_0_1"/>
<protein>
    <recommendedName>
        <fullName evidence="6">Major facilitator superfamily (MFS) profile domain-containing protein</fullName>
    </recommendedName>
</protein>
<dbReference type="GO" id="GO:0005886">
    <property type="term" value="C:plasma membrane"/>
    <property type="evidence" value="ECO:0007669"/>
    <property type="project" value="TreeGrafter"/>
</dbReference>
<feature type="transmembrane region" description="Helical" evidence="5">
    <location>
        <begin position="257"/>
        <end position="274"/>
    </location>
</feature>
<dbReference type="Gene3D" id="1.20.1250.20">
    <property type="entry name" value="MFS general substrate transporter like domains"/>
    <property type="match status" value="2"/>
</dbReference>
<dbReference type="RefSeq" id="XP_007839320.1">
    <property type="nucleotide sequence ID" value="XM_007841129.1"/>
</dbReference>
<organism evidence="7 8">
    <name type="scientific">Pestalotiopsis fici (strain W106-1 / CGMCC3.15140)</name>
    <dbReference type="NCBI Taxonomy" id="1229662"/>
    <lineage>
        <taxon>Eukaryota</taxon>
        <taxon>Fungi</taxon>
        <taxon>Dikarya</taxon>
        <taxon>Ascomycota</taxon>
        <taxon>Pezizomycotina</taxon>
        <taxon>Sordariomycetes</taxon>
        <taxon>Xylariomycetidae</taxon>
        <taxon>Amphisphaeriales</taxon>
        <taxon>Sporocadaceae</taxon>
        <taxon>Pestalotiopsis</taxon>
    </lineage>
</organism>
<evidence type="ECO:0000256" key="2">
    <source>
        <dbReference type="ARBA" id="ARBA00022692"/>
    </source>
</evidence>
<dbReference type="Proteomes" id="UP000030651">
    <property type="component" value="Unassembled WGS sequence"/>
</dbReference>
<dbReference type="PROSITE" id="PS50850">
    <property type="entry name" value="MFS"/>
    <property type="match status" value="1"/>
</dbReference>
<feature type="transmembrane region" description="Helical" evidence="5">
    <location>
        <begin position="327"/>
        <end position="351"/>
    </location>
</feature>
<feature type="transmembrane region" description="Helical" evidence="5">
    <location>
        <begin position="497"/>
        <end position="514"/>
    </location>
</feature>
<reference evidence="8" key="1">
    <citation type="journal article" date="2015" name="BMC Genomics">
        <title>Genomic and transcriptomic analysis of the endophytic fungus Pestalotiopsis fici reveals its lifestyle and high potential for synthesis of natural products.</title>
        <authorList>
            <person name="Wang X."/>
            <person name="Zhang X."/>
            <person name="Liu L."/>
            <person name="Xiang M."/>
            <person name="Wang W."/>
            <person name="Sun X."/>
            <person name="Che Y."/>
            <person name="Guo L."/>
            <person name="Liu G."/>
            <person name="Guo L."/>
            <person name="Wang C."/>
            <person name="Yin W.B."/>
            <person name="Stadler M."/>
            <person name="Zhang X."/>
            <person name="Liu X."/>
        </authorList>
    </citation>
    <scope>NUCLEOTIDE SEQUENCE [LARGE SCALE GENOMIC DNA]</scope>
    <source>
        <strain evidence="8">W106-1 / CGMCC3.15140</strain>
    </source>
</reference>
<dbReference type="AlphaFoldDB" id="W3WP73"/>
<feature type="transmembrane region" description="Helical" evidence="5">
    <location>
        <begin position="129"/>
        <end position="150"/>
    </location>
</feature>
<keyword evidence="4 5" id="KW-0472">Membrane</keyword>
<evidence type="ECO:0000256" key="5">
    <source>
        <dbReference type="SAM" id="Phobius"/>
    </source>
</evidence>
<dbReference type="InterPro" id="IPR020846">
    <property type="entry name" value="MFS_dom"/>
</dbReference>
<feature type="transmembrane region" description="Helical" evidence="5">
    <location>
        <begin position="31"/>
        <end position="58"/>
    </location>
</feature>
<feature type="transmembrane region" description="Helical" evidence="5">
    <location>
        <begin position="360"/>
        <end position="378"/>
    </location>
</feature>
<dbReference type="PANTHER" id="PTHR23501:SF94">
    <property type="entry name" value="MAJOR FACILITATOR SUPERFAMILY (MFS) PROFILE DOMAIN-CONTAINING PROTEIN"/>
    <property type="match status" value="1"/>
</dbReference>
<feature type="domain" description="Major facilitator superfamily (MFS) profile" evidence="6">
    <location>
        <begin position="33"/>
        <end position="519"/>
    </location>
</feature>
<keyword evidence="3 5" id="KW-1133">Transmembrane helix</keyword>
<dbReference type="PANTHER" id="PTHR23501">
    <property type="entry name" value="MAJOR FACILITATOR SUPERFAMILY"/>
    <property type="match status" value="1"/>
</dbReference>
<feature type="transmembrane region" description="Helical" evidence="5">
    <location>
        <begin position="186"/>
        <end position="208"/>
    </location>
</feature>
<feature type="transmembrane region" description="Helical" evidence="5">
    <location>
        <begin position="229"/>
        <end position="251"/>
    </location>
</feature>
<name>W3WP73_PESFW</name>
<dbReference type="GeneID" id="19277561"/>
<comment type="subcellular location">
    <subcellularLocation>
        <location evidence="1">Membrane</location>
        <topology evidence="1">Multi-pass membrane protein</topology>
    </subcellularLocation>
</comment>
<dbReference type="eggNOG" id="KOG0254">
    <property type="taxonomic scope" value="Eukaryota"/>
</dbReference>
<evidence type="ECO:0000256" key="4">
    <source>
        <dbReference type="ARBA" id="ARBA00023136"/>
    </source>
</evidence>
<dbReference type="InParanoid" id="W3WP73"/>
<accession>W3WP73</accession>
<sequence length="538" mass="58319">MDMTSDSDPIAWETGVTESDTKEWKPSTHELLIMITLAIVTFMISLDACVVATSLHAIVTALDGSTTEGFWVGTSYFLATAVVMPTIAAVSDVFGRPICLTASLVAFTIGSLICCLSQTMAMLLAGRTVQGVGCGGITVLTSIIFTDLVPLRQRPKCESRQASWTIGSSAGPLIGGAISEKTTWRWMFYIMFPFCGYGLICVPWLLTLKPREMITTREKLRRIDWIGSLAFMVGTTLFLMAISWGGTQFAWNSAGELLPLCLGLVGIAATLVWGRYFTGRPLLNTALFSSASATFCYICGGIQGLVLFGELYYIPFYFIAVKGFSPIYSGVALLPVMLMAAPSAIVTGAIVTRTNRYQEIVWSGWILTTLASGLMIRWDADTTTPVWVVNIVLLGLGQGAIATAQNFATQALCRPGLEADAASVYIFARHFGVAVGLGVSGTTFQNIMAMKLEWEGLPRYIASQAEAFVDYFHSLPTDAPPREAAIKSYVFGLQGVYAFYTGISGLALLLSLFIRRSTMDKTLSRDHELRAVGGRRQS</sequence>
<dbReference type="OrthoDB" id="2351791at2759"/>
<feature type="transmembrane region" description="Helical" evidence="5">
    <location>
        <begin position="98"/>
        <end position="123"/>
    </location>
</feature>
<feature type="transmembrane region" description="Helical" evidence="5">
    <location>
        <begin position="286"/>
        <end position="307"/>
    </location>
</feature>
<evidence type="ECO:0000256" key="3">
    <source>
        <dbReference type="ARBA" id="ARBA00022989"/>
    </source>
</evidence>
<dbReference type="SUPFAM" id="SSF103473">
    <property type="entry name" value="MFS general substrate transporter"/>
    <property type="match status" value="1"/>
</dbReference>
<keyword evidence="8" id="KW-1185">Reference proteome</keyword>
<dbReference type="InterPro" id="IPR011701">
    <property type="entry name" value="MFS"/>
</dbReference>
<proteinExistence type="predicted"/>
<feature type="transmembrane region" description="Helical" evidence="5">
    <location>
        <begin position="70"/>
        <end position="91"/>
    </location>
</feature>
<feature type="transmembrane region" description="Helical" evidence="5">
    <location>
        <begin position="384"/>
        <end position="404"/>
    </location>
</feature>
<dbReference type="GO" id="GO:0022857">
    <property type="term" value="F:transmembrane transporter activity"/>
    <property type="evidence" value="ECO:0007669"/>
    <property type="project" value="InterPro"/>
</dbReference>
<dbReference type="EMBL" id="KI912118">
    <property type="protein sequence ID" value="ETS75604.1"/>
    <property type="molecule type" value="Genomic_DNA"/>
</dbReference>